<evidence type="ECO:0000256" key="3">
    <source>
        <dbReference type="ARBA" id="ARBA00023163"/>
    </source>
</evidence>
<keyword evidence="1" id="KW-0805">Transcription regulation</keyword>
<evidence type="ECO:0000256" key="1">
    <source>
        <dbReference type="ARBA" id="ARBA00023015"/>
    </source>
</evidence>
<protein>
    <submittedName>
        <fullName evidence="5">GntR family transcriptional regulator</fullName>
    </submittedName>
</protein>
<dbReference type="GO" id="GO:0045892">
    <property type="term" value="P:negative regulation of DNA-templated transcription"/>
    <property type="evidence" value="ECO:0007669"/>
    <property type="project" value="TreeGrafter"/>
</dbReference>
<evidence type="ECO:0000313" key="6">
    <source>
        <dbReference type="Proteomes" id="UP000273811"/>
    </source>
</evidence>
<dbReference type="CDD" id="cd07377">
    <property type="entry name" value="WHTH_GntR"/>
    <property type="match status" value="1"/>
</dbReference>
<dbReference type="InterPro" id="IPR000524">
    <property type="entry name" value="Tscrpt_reg_HTH_GntR"/>
</dbReference>
<dbReference type="SMART" id="SM00345">
    <property type="entry name" value="HTH_GNTR"/>
    <property type="match status" value="1"/>
</dbReference>
<proteinExistence type="predicted"/>
<dbReference type="FunFam" id="1.10.10.10:FF:000079">
    <property type="entry name" value="GntR family transcriptional regulator"/>
    <property type="match status" value="1"/>
</dbReference>
<dbReference type="OrthoDB" id="9815017at2"/>
<dbReference type="PROSITE" id="PS50949">
    <property type="entry name" value="HTH_GNTR"/>
    <property type="match status" value="1"/>
</dbReference>
<dbReference type="InterPro" id="IPR036390">
    <property type="entry name" value="WH_DNA-bd_sf"/>
</dbReference>
<evidence type="ECO:0000256" key="2">
    <source>
        <dbReference type="ARBA" id="ARBA00023125"/>
    </source>
</evidence>
<dbReference type="SUPFAM" id="SSF46785">
    <property type="entry name" value="Winged helix' DNA-binding domain"/>
    <property type="match status" value="1"/>
</dbReference>
<dbReference type="PANTHER" id="PTHR44846">
    <property type="entry name" value="MANNOSYL-D-GLYCERATE TRANSPORT/METABOLISM SYSTEM REPRESSOR MNGR-RELATED"/>
    <property type="match status" value="1"/>
</dbReference>
<dbReference type="GO" id="GO:0003677">
    <property type="term" value="F:DNA binding"/>
    <property type="evidence" value="ECO:0007669"/>
    <property type="project" value="UniProtKB-KW"/>
</dbReference>
<dbReference type="AlphaFoldDB" id="A0A443ISM8"/>
<dbReference type="Gene3D" id="1.10.10.10">
    <property type="entry name" value="Winged helix-like DNA-binding domain superfamily/Winged helix DNA-binding domain"/>
    <property type="match status" value="1"/>
</dbReference>
<evidence type="ECO:0000313" key="5">
    <source>
        <dbReference type="EMBL" id="RWR10658.1"/>
    </source>
</evidence>
<dbReference type="Pfam" id="PF00392">
    <property type="entry name" value="GntR"/>
    <property type="match status" value="1"/>
</dbReference>
<name>A0A443ISM8_9BACI</name>
<dbReference type="PANTHER" id="PTHR44846:SF1">
    <property type="entry name" value="MANNOSYL-D-GLYCERATE TRANSPORT_METABOLISM SYSTEM REPRESSOR MNGR-RELATED"/>
    <property type="match status" value="1"/>
</dbReference>
<keyword evidence="6" id="KW-1185">Reference proteome</keyword>
<dbReference type="SMART" id="SM00866">
    <property type="entry name" value="UTRA"/>
    <property type="match status" value="1"/>
</dbReference>
<dbReference type="EMBL" id="QYTU02000018">
    <property type="protein sequence ID" value="RWR10658.1"/>
    <property type="molecule type" value="Genomic_DNA"/>
</dbReference>
<reference evidence="5" key="1">
    <citation type="submission" date="2018-12" db="EMBL/GenBank/DDBJ databases">
        <authorList>
            <person name="Sun L."/>
            <person name="Chen Z."/>
        </authorList>
    </citation>
    <scope>NUCLEOTIDE SEQUENCE [LARGE SCALE GENOMIC DNA]</scope>
    <source>
        <strain evidence="5">DSM 16012</strain>
    </source>
</reference>
<evidence type="ECO:0000259" key="4">
    <source>
        <dbReference type="PROSITE" id="PS50949"/>
    </source>
</evidence>
<dbReference type="InterPro" id="IPR011663">
    <property type="entry name" value="UTRA"/>
</dbReference>
<accession>A0A443ISM8</accession>
<comment type="caution">
    <text evidence="5">The sequence shown here is derived from an EMBL/GenBank/DDBJ whole genome shotgun (WGS) entry which is preliminary data.</text>
</comment>
<dbReference type="GeneID" id="56390741"/>
<dbReference type="Pfam" id="PF07702">
    <property type="entry name" value="UTRA"/>
    <property type="match status" value="1"/>
</dbReference>
<dbReference type="RefSeq" id="WP_120072913.1">
    <property type="nucleotide sequence ID" value="NZ_CP126113.1"/>
</dbReference>
<dbReference type="PRINTS" id="PR00035">
    <property type="entry name" value="HTHGNTR"/>
</dbReference>
<organism evidence="5 6">
    <name type="scientific">Siminovitchia fortis</name>
    <dbReference type="NCBI Taxonomy" id="254758"/>
    <lineage>
        <taxon>Bacteria</taxon>
        <taxon>Bacillati</taxon>
        <taxon>Bacillota</taxon>
        <taxon>Bacilli</taxon>
        <taxon>Bacillales</taxon>
        <taxon>Bacillaceae</taxon>
        <taxon>Siminovitchia</taxon>
    </lineage>
</organism>
<sequence length="240" mass="27813">MIDKNSPIPIYYQLEAEIKQLIEGKKLKPGDMIPSEREYSERFNISRMTVRQAINNLVKDGYLVRQRGKGTFVAEEKLEQKLQGLTSFTEDMQARGLVPTTRLLEFSLMDPPADVRNQLQLDRGENVFKMERVRLADGIPMALESSYVPQQILGDIKEETVRHSLYQYIEHTLQLDIGQGTQVLEASVARKRESEILEIKEGAPVLLMKRYTRLKNGQPFEVVKSIYRADRYKFIINIHR</sequence>
<feature type="domain" description="HTH gntR-type" evidence="4">
    <location>
        <begin position="8"/>
        <end position="76"/>
    </location>
</feature>
<dbReference type="GO" id="GO:0003700">
    <property type="term" value="F:DNA-binding transcription factor activity"/>
    <property type="evidence" value="ECO:0007669"/>
    <property type="project" value="InterPro"/>
</dbReference>
<dbReference type="Gene3D" id="3.40.1410.10">
    <property type="entry name" value="Chorismate lyase-like"/>
    <property type="match status" value="1"/>
</dbReference>
<dbReference type="InterPro" id="IPR036388">
    <property type="entry name" value="WH-like_DNA-bd_sf"/>
</dbReference>
<dbReference type="SUPFAM" id="SSF64288">
    <property type="entry name" value="Chorismate lyase-like"/>
    <property type="match status" value="1"/>
</dbReference>
<keyword evidence="2" id="KW-0238">DNA-binding</keyword>
<keyword evidence="3" id="KW-0804">Transcription</keyword>
<dbReference type="InterPro" id="IPR028978">
    <property type="entry name" value="Chorismate_lyase_/UTRA_dom_sf"/>
</dbReference>
<dbReference type="InterPro" id="IPR050679">
    <property type="entry name" value="Bact_HTH_transcr_reg"/>
</dbReference>
<gene>
    <name evidence="5" type="ORF">D4N35_009640</name>
</gene>
<dbReference type="Proteomes" id="UP000273811">
    <property type="component" value="Unassembled WGS sequence"/>
</dbReference>